<protein>
    <submittedName>
        <fullName evidence="1">Uncharacterized protein</fullName>
    </submittedName>
</protein>
<name>A0ACC2NE29_9HYME</name>
<comment type="caution">
    <text evidence="1">The sequence shown here is derived from an EMBL/GenBank/DDBJ whole genome shotgun (WGS) entry which is preliminary data.</text>
</comment>
<proteinExistence type="predicted"/>
<evidence type="ECO:0000313" key="2">
    <source>
        <dbReference type="Proteomes" id="UP001239111"/>
    </source>
</evidence>
<keyword evidence="2" id="KW-1185">Reference proteome</keyword>
<organism evidence="1 2">
    <name type="scientific">Eretmocerus hayati</name>
    <dbReference type="NCBI Taxonomy" id="131215"/>
    <lineage>
        <taxon>Eukaryota</taxon>
        <taxon>Metazoa</taxon>
        <taxon>Ecdysozoa</taxon>
        <taxon>Arthropoda</taxon>
        <taxon>Hexapoda</taxon>
        <taxon>Insecta</taxon>
        <taxon>Pterygota</taxon>
        <taxon>Neoptera</taxon>
        <taxon>Endopterygota</taxon>
        <taxon>Hymenoptera</taxon>
        <taxon>Apocrita</taxon>
        <taxon>Proctotrupomorpha</taxon>
        <taxon>Chalcidoidea</taxon>
        <taxon>Aphelinidae</taxon>
        <taxon>Aphelininae</taxon>
        <taxon>Eretmocerus</taxon>
    </lineage>
</organism>
<reference evidence="1" key="1">
    <citation type="submission" date="2023-04" db="EMBL/GenBank/DDBJ databases">
        <title>A chromosome-level genome assembly of the parasitoid wasp Eretmocerus hayati.</title>
        <authorList>
            <person name="Zhong Y."/>
            <person name="Liu S."/>
            <person name="Liu Y."/>
        </authorList>
    </citation>
    <scope>NUCLEOTIDE SEQUENCE</scope>
    <source>
        <strain evidence="1">ZJU_SS_LIU_2023</strain>
    </source>
</reference>
<dbReference type="Proteomes" id="UP001239111">
    <property type="component" value="Chromosome 3"/>
</dbReference>
<accession>A0ACC2NE29</accession>
<sequence length="309" mass="34627">MIKVALTVLCLYTVHCLTTGTPVSKINESRPRVRRIVNGYPTDITEHPYMVSLRIRGRNKHYCGGTIVNKKTILTAAHCLTNKTETNLTVKVGSSYSDDRGRVPHNVTKFIIHENYESKPFLLNDIALIILKEPIEIDNITTRSVKLANHNVNVSDGDEATVIGWGLIGWSLLIEKLNQTAEIDGEQSRIEDFERIMRLFPDTLRATQVRMISRKKCDEYKIGNLDGRLCSMTLAGGNFCDGDSGGPLMKGGYQIGIMSEGDEQCSDILPYTYSGIATYREWIHDKVKTSLRRNSKGRGRQASNETLTT</sequence>
<evidence type="ECO:0000313" key="1">
    <source>
        <dbReference type="EMBL" id="KAJ8669033.1"/>
    </source>
</evidence>
<gene>
    <name evidence="1" type="ORF">QAD02_000292</name>
</gene>
<dbReference type="EMBL" id="CM056743">
    <property type="protein sequence ID" value="KAJ8669033.1"/>
    <property type="molecule type" value="Genomic_DNA"/>
</dbReference>